<evidence type="ECO:0000313" key="2">
    <source>
        <dbReference type="Proteomes" id="UP001066276"/>
    </source>
</evidence>
<proteinExistence type="predicted"/>
<evidence type="ECO:0000313" key="1">
    <source>
        <dbReference type="EMBL" id="KAJ1182428.1"/>
    </source>
</evidence>
<dbReference type="Proteomes" id="UP001066276">
    <property type="component" value="Chromosome 3_2"/>
</dbReference>
<dbReference type="EMBL" id="JANPWB010000006">
    <property type="protein sequence ID" value="KAJ1182428.1"/>
    <property type="molecule type" value="Genomic_DNA"/>
</dbReference>
<protein>
    <submittedName>
        <fullName evidence="1">Uncharacterized protein</fullName>
    </submittedName>
</protein>
<keyword evidence="2" id="KW-1185">Reference proteome</keyword>
<accession>A0AAV7U105</accession>
<organism evidence="1 2">
    <name type="scientific">Pleurodeles waltl</name>
    <name type="common">Iberian ribbed newt</name>
    <dbReference type="NCBI Taxonomy" id="8319"/>
    <lineage>
        <taxon>Eukaryota</taxon>
        <taxon>Metazoa</taxon>
        <taxon>Chordata</taxon>
        <taxon>Craniata</taxon>
        <taxon>Vertebrata</taxon>
        <taxon>Euteleostomi</taxon>
        <taxon>Amphibia</taxon>
        <taxon>Batrachia</taxon>
        <taxon>Caudata</taxon>
        <taxon>Salamandroidea</taxon>
        <taxon>Salamandridae</taxon>
        <taxon>Pleurodelinae</taxon>
        <taxon>Pleurodeles</taxon>
    </lineage>
</organism>
<dbReference type="AlphaFoldDB" id="A0AAV7U105"/>
<name>A0AAV7U105_PLEWA</name>
<reference evidence="1" key="1">
    <citation type="journal article" date="2022" name="bioRxiv">
        <title>Sequencing and chromosome-scale assembly of the giantPleurodeles waltlgenome.</title>
        <authorList>
            <person name="Brown T."/>
            <person name="Elewa A."/>
            <person name="Iarovenko S."/>
            <person name="Subramanian E."/>
            <person name="Araus A.J."/>
            <person name="Petzold A."/>
            <person name="Susuki M."/>
            <person name="Suzuki K.-i.T."/>
            <person name="Hayashi T."/>
            <person name="Toyoda A."/>
            <person name="Oliveira C."/>
            <person name="Osipova E."/>
            <person name="Leigh N.D."/>
            <person name="Simon A."/>
            <person name="Yun M.H."/>
        </authorList>
    </citation>
    <scope>NUCLEOTIDE SEQUENCE</scope>
    <source>
        <strain evidence="1">20211129_DDA</strain>
        <tissue evidence="1">Liver</tissue>
    </source>
</reference>
<comment type="caution">
    <text evidence="1">The sequence shown here is derived from an EMBL/GenBank/DDBJ whole genome shotgun (WGS) entry which is preliminary data.</text>
</comment>
<sequence>MWKQRTSCWKDCLKLRRVQFRRTPKFSKREEFAAKKLWAHNSLGGRMEAVSAVGWKVDEAGCRGWQNRNSKAEGAQKKKL</sequence>
<gene>
    <name evidence="1" type="ORF">NDU88_007618</name>
</gene>